<dbReference type="GO" id="GO:0070765">
    <property type="term" value="C:gamma-secretase complex"/>
    <property type="evidence" value="ECO:0007669"/>
    <property type="project" value="TreeGrafter"/>
</dbReference>
<dbReference type="Pfam" id="PF01080">
    <property type="entry name" value="Presenilin"/>
    <property type="match status" value="2"/>
</dbReference>
<feature type="transmembrane region" description="Helical" evidence="10">
    <location>
        <begin position="508"/>
        <end position="526"/>
    </location>
</feature>
<evidence type="ECO:0000256" key="3">
    <source>
        <dbReference type="ARBA" id="ARBA00008604"/>
    </source>
</evidence>
<keyword evidence="8" id="KW-0333">Golgi apparatus</keyword>
<dbReference type="EMBL" id="CAJOAZ010000975">
    <property type="protein sequence ID" value="CAF3744035.1"/>
    <property type="molecule type" value="Genomic_DNA"/>
</dbReference>
<dbReference type="GO" id="GO:0005789">
    <property type="term" value="C:endoplasmic reticulum membrane"/>
    <property type="evidence" value="ECO:0007669"/>
    <property type="project" value="UniProtKB-SubCell"/>
</dbReference>
<dbReference type="GO" id="GO:0042500">
    <property type="term" value="F:aspartic endopeptidase activity, intramembrane cleaving"/>
    <property type="evidence" value="ECO:0007669"/>
    <property type="project" value="InterPro"/>
</dbReference>
<dbReference type="InterPro" id="IPR001108">
    <property type="entry name" value="Peptidase_A22A"/>
</dbReference>
<keyword evidence="11" id="KW-0732">Signal</keyword>
<dbReference type="GO" id="GO:0006509">
    <property type="term" value="P:membrane protein ectodomain proteolysis"/>
    <property type="evidence" value="ECO:0007669"/>
    <property type="project" value="TreeGrafter"/>
</dbReference>
<dbReference type="GO" id="GO:0007219">
    <property type="term" value="P:Notch signaling pathway"/>
    <property type="evidence" value="ECO:0007669"/>
    <property type="project" value="UniProtKB-KW"/>
</dbReference>
<accession>A0A814AKS9</accession>
<feature type="transmembrane region" description="Helical" evidence="10">
    <location>
        <begin position="226"/>
        <end position="249"/>
    </location>
</feature>
<dbReference type="GO" id="GO:0000139">
    <property type="term" value="C:Golgi membrane"/>
    <property type="evidence" value="ECO:0007669"/>
    <property type="project" value="UniProtKB-SubCell"/>
</dbReference>
<comment type="similarity">
    <text evidence="3">Belongs to the peptidase A22A family.</text>
</comment>
<keyword evidence="7 10" id="KW-1133">Transmembrane helix</keyword>
<organism evidence="12 14">
    <name type="scientific">Adineta steineri</name>
    <dbReference type="NCBI Taxonomy" id="433720"/>
    <lineage>
        <taxon>Eukaryota</taxon>
        <taxon>Metazoa</taxon>
        <taxon>Spiralia</taxon>
        <taxon>Gnathifera</taxon>
        <taxon>Rotifera</taxon>
        <taxon>Eurotatoria</taxon>
        <taxon>Bdelloidea</taxon>
        <taxon>Adinetida</taxon>
        <taxon>Adinetidae</taxon>
        <taxon>Adineta</taxon>
    </lineage>
</organism>
<dbReference type="InterPro" id="IPR006639">
    <property type="entry name" value="Preselin/SPP"/>
</dbReference>
<evidence type="ECO:0000256" key="4">
    <source>
        <dbReference type="ARBA" id="ARBA00022692"/>
    </source>
</evidence>
<evidence type="ECO:0000313" key="14">
    <source>
        <dbReference type="Proteomes" id="UP000663845"/>
    </source>
</evidence>
<name>A0A814AKS9_9BILA</name>
<dbReference type="Gene3D" id="1.10.472.100">
    <property type="entry name" value="Presenilin"/>
    <property type="match status" value="1"/>
</dbReference>
<sequence>MINNQMLFIFGTLCLLILTTVSAAPVIDDETTPVIEDETTPFMNDDFFKHGKDDVAASNIDDHFKTTKDDVLESVTIDNVVPVKVDRTVPVKDVKEPIIVPDVVTDRLLFVDVSVNPFLKDIKMGGDLLFDKDIFPATPDAEDSHLLKESSSSKLSKKSSIDIDYWSRSFLALVYPVSFTVIISAGLSIFLYDLYKHSNVFEDAGLISTLHGPNAASISKITWESFLIALIIIGIIALVTCLLVIFVYYGCMKCLYIYLFITVICVFSLLNISILSMIIAQLNCSIDWLTILFYVYNILSIAILSMFWLSPNIIKQIVTIYQCIIMILYVLKIAPEWIAWALLPLLAIWDMIAVLLPFGPLYLLINLFQKRKLQVPSMMIYTTGIWFKNQNMNNLSRKKSLIPSFQYWSSLNLLFISPNILTYFYKEKIDNNNNKNTNASSNKSSRKTKTRKSMLGLGDFIFYSILLSKTVFTSECNIFAIIIVYLCIIMGMLGTTIVLLILNRPLPALPISLLIGLAAFFHYNHIGNQFADILRLPTGPIII</sequence>
<evidence type="ECO:0008006" key="15">
    <source>
        <dbReference type="Google" id="ProtNLM"/>
    </source>
</evidence>
<feature type="transmembrane region" description="Helical" evidence="10">
    <location>
        <begin position="255"/>
        <end position="279"/>
    </location>
</feature>
<dbReference type="AlphaFoldDB" id="A0A814AKS9"/>
<keyword evidence="9 10" id="KW-0472">Membrane</keyword>
<evidence type="ECO:0000256" key="5">
    <source>
        <dbReference type="ARBA" id="ARBA00022824"/>
    </source>
</evidence>
<evidence type="ECO:0000256" key="9">
    <source>
        <dbReference type="ARBA" id="ARBA00023136"/>
    </source>
</evidence>
<keyword evidence="5" id="KW-0256">Endoplasmic reticulum</keyword>
<dbReference type="Proteomes" id="UP000663845">
    <property type="component" value="Unassembled WGS sequence"/>
</dbReference>
<evidence type="ECO:0000256" key="2">
    <source>
        <dbReference type="ARBA" id="ARBA00004653"/>
    </source>
</evidence>
<keyword evidence="6" id="KW-0914">Notch signaling pathway</keyword>
<evidence type="ECO:0000256" key="11">
    <source>
        <dbReference type="SAM" id="SignalP"/>
    </source>
</evidence>
<gene>
    <name evidence="12" type="ORF">JYZ213_LOCUS11324</name>
    <name evidence="13" type="ORF">OXD698_LOCUS15059</name>
</gene>
<feature type="transmembrane region" description="Helical" evidence="10">
    <location>
        <begin position="338"/>
        <end position="365"/>
    </location>
</feature>
<feature type="transmembrane region" description="Helical" evidence="10">
    <location>
        <begin position="313"/>
        <end position="331"/>
    </location>
</feature>
<feature type="signal peptide" evidence="11">
    <location>
        <begin position="1"/>
        <end position="23"/>
    </location>
</feature>
<dbReference type="Proteomes" id="UP000663844">
    <property type="component" value="Unassembled WGS sequence"/>
</dbReference>
<comment type="caution">
    <text evidence="12">The sequence shown here is derived from an EMBL/GenBank/DDBJ whole genome shotgun (WGS) entry which is preliminary data.</text>
</comment>
<dbReference type="InterPro" id="IPR042524">
    <property type="entry name" value="Presenilin_C"/>
</dbReference>
<dbReference type="PANTHER" id="PTHR10202">
    <property type="entry name" value="PRESENILIN"/>
    <property type="match status" value="1"/>
</dbReference>
<comment type="subcellular location">
    <subcellularLocation>
        <location evidence="1">Endoplasmic reticulum membrane</location>
        <topology evidence="1">Multi-pass membrane protein</topology>
    </subcellularLocation>
    <subcellularLocation>
        <location evidence="2">Golgi apparatus membrane</location>
        <topology evidence="2">Multi-pass membrane protein</topology>
    </subcellularLocation>
</comment>
<evidence type="ECO:0000256" key="1">
    <source>
        <dbReference type="ARBA" id="ARBA00004477"/>
    </source>
</evidence>
<proteinExistence type="inferred from homology"/>
<feature type="transmembrane region" description="Helical" evidence="10">
    <location>
        <begin position="286"/>
        <end position="307"/>
    </location>
</feature>
<evidence type="ECO:0000256" key="7">
    <source>
        <dbReference type="ARBA" id="ARBA00022989"/>
    </source>
</evidence>
<feature type="transmembrane region" description="Helical" evidence="10">
    <location>
        <begin position="478"/>
        <end position="501"/>
    </location>
</feature>
<evidence type="ECO:0000256" key="10">
    <source>
        <dbReference type="SAM" id="Phobius"/>
    </source>
</evidence>
<dbReference type="SMART" id="SM00730">
    <property type="entry name" value="PSN"/>
    <property type="match status" value="1"/>
</dbReference>
<dbReference type="GO" id="GO:0016485">
    <property type="term" value="P:protein processing"/>
    <property type="evidence" value="ECO:0007669"/>
    <property type="project" value="InterPro"/>
</dbReference>
<dbReference type="EMBL" id="CAJNOG010000085">
    <property type="protein sequence ID" value="CAF0915628.1"/>
    <property type="molecule type" value="Genomic_DNA"/>
</dbReference>
<feature type="transmembrane region" description="Helical" evidence="10">
    <location>
        <begin position="170"/>
        <end position="192"/>
    </location>
</feature>
<evidence type="ECO:0000256" key="6">
    <source>
        <dbReference type="ARBA" id="ARBA00022976"/>
    </source>
</evidence>
<dbReference type="PANTHER" id="PTHR10202:SF13">
    <property type="entry name" value="PRESENILIN HOMOLOG"/>
    <property type="match status" value="1"/>
</dbReference>
<evidence type="ECO:0000313" key="13">
    <source>
        <dbReference type="EMBL" id="CAF3744035.1"/>
    </source>
</evidence>
<keyword evidence="4 10" id="KW-0812">Transmembrane</keyword>
<reference evidence="12" key="1">
    <citation type="submission" date="2021-02" db="EMBL/GenBank/DDBJ databases">
        <authorList>
            <person name="Nowell W R."/>
        </authorList>
    </citation>
    <scope>NUCLEOTIDE SEQUENCE</scope>
</reference>
<feature type="chain" id="PRO_5035599468" description="Presenilin" evidence="11">
    <location>
        <begin position="24"/>
        <end position="543"/>
    </location>
</feature>
<evidence type="ECO:0000256" key="8">
    <source>
        <dbReference type="ARBA" id="ARBA00023034"/>
    </source>
</evidence>
<evidence type="ECO:0000313" key="12">
    <source>
        <dbReference type="EMBL" id="CAF0915628.1"/>
    </source>
</evidence>
<protein>
    <recommendedName>
        <fullName evidence="15">Presenilin</fullName>
    </recommendedName>
</protein>